<organism evidence="1 2">
    <name type="scientific">Paenibacillus shunpengii</name>
    <dbReference type="NCBI Taxonomy" id="2054424"/>
    <lineage>
        <taxon>Bacteria</taxon>
        <taxon>Bacillati</taxon>
        <taxon>Bacillota</taxon>
        <taxon>Bacilli</taxon>
        <taxon>Bacillales</taxon>
        <taxon>Paenibacillaceae</taxon>
        <taxon>Paenibacillus</taxon>
    </lineage>
</organism>
<protein>
    <submittedName>
        <fullName evidence="1">Uncharacterized protein</fullName>
    </submittedName>
</protein>
<evidence type="ECO:0000313" key="2">
    <source>
        <dbReference type="Proteomes" id="UP001597540"/>
    </source>
</evidence>
<comment type="caution">
    <text evidence="1">The sequence shown here is derived from an EMBL/GenBank/DDBJ whole genome shotgun (WGS) entry which is preliminary data.</text>
</comment>
<gene>
    <name evidence="1" type="ORF">ACFSVM_08855</name>
</gene>
<evidence type="ECO:0000313" key="1">
    <source>
        <dbReference type="EMBL" id="MFD2700579.1"/>
    </source>
</evidence>
<dbReference type="Proteomes" id="UP001597540">
    <property type="component" value="Unassembled WGS sequence"/>
</dbReference>
<accession>A0ABW5SMR2</accession>
<dbReference type="RefSeq" id="WP_379261523.1">
    <property type="nucleotide sequence ID" value="NZ_JBHUMJ010000002.1"/>
</dbReference>
<dbReference type="EMBL" id="JBHUMJ010000002">
    <property type="protein sequence ID" value="MFD2700579.1"/>
    <property type="molecule type" value="Genomic_DNA"/>
</dbReference>
<sequence>MKKRFGISSPTTSLPEAQFIELRACIEEANHILRSLGNPPQPENPRQLQLKLDSLMGDHVSLKLAFRGKFKTLNGILVQAGRNYVQLREQRIQTFVLYEDLISVTANKNASAFPHHEAENPYFNEELNCELLYHFSETVSGSVKLLNRFFGIPLSIALLQQVGKKVHITQDAPAEVVSGVLFNTTDNAVIVQTASTENSKSFETIPFDNIELIRVMNS</sequence>
<name>A0ABW5SMR2_9BACL</name>
<reference evidence="2" key="1">
    <citation type="journal article" date="2019" name="Int. J. Syst. Evol. Microbiol.">
        <title>The Global Catalogue of Microorganisms (GCM) 10K type strain sequencing project: providing services to taxonomists for standard genome sequencing and annotation.</title>
        <authorList>
            <consortium name="The Broad Institute Genomics Platform"/>
            <consortium name="The Broad Institute Genome Sequencing Center for Infectious Disease"/>
            <person name="Wu L."/>
            <person name="Ma J."/>
        </authorList>
    </citation>
    <scope>NUCLEOTIDE SEQUENCE [LARGE SCALE GENOMIC DNA]</scope>
    <source>
        <strain evidence="2">KCTC 33849</strain>
    </source>
</reference>
<proteinExistence type="predicted"/>
<keyword evidence="2" id="KW-1185">Reference proteome</keyword>